<accession>A0A1G4G3J9</accession>
<evidence type="ECO:0000313" key="5">
    <source>
        <dbReference type="EMBL" id="SCM56361.1"/>
    </source>
</evidence>
<dbReference type="KEGG" id="pmuc:ING2E5A_1577"/>
<dbReference type="AlphaFoldDB" id="A0A1G4G3J9"/>
<name>A0A1G4G3J9_9BACT</name>
<evidence type="ECO:0000313" key="4">
    <source>
        <dbReference type="EMBL" id="SCM56020.1"/>
    </source>
</evidence>
<dbReference type="RefSeq" id="WP_071135804.1">
    <property type="nucleotide sequence ID" value="NZ_JBASDY010000095.1"/>
</dbReference>
<evidence type="ECO:0000313" key="7">
    <source>
        <dbReference type="EMBL" id="SCM57929.1"/>
    </source>
</evidence>
<dbReference type="Pfam" id="PF01610">
    <property type="entry name" value="DDE_Tnp_ISL3"/>
    <property type="match status" value="1"/>
</dbReference>
<evidence type="ECO:0000313" key="8">
    <source>
        <dbReference type="EMBL" id="SCM58914.1"/>
    </source>
</evidence>
<feature type="domain" description="Transposase IS204/IS1001/IS1096/IS1165 helix-turn-helix" evidence="2">
    <location>
        <begin position="90"/>
        <end position="141"/>
    </location>
</feature>
<dbReference type="InterPro" id="IPR047951">
    <property type="entry name" value="Transpos_ISL3"/>
</dbReference>
<keyword evidence="9" id="KW-1185">Reference proteome</keyword>
<proteinExistence type="predicted"/>
<dbReference type="EMBL" id="LT608328">
    <property type="protein sequence ID" value="SCM55291.1"/>
    <property type="molecule type" value="Genomic_DNA"/>
</dbReference>
<dbReference type="KEGG" id="pmuc:ING2E5A_0212"/>
<dbReference type="KEGG" id="pmuc:ING2E5A_0684"/>
<evidence type="ECO:0000313" key="6">
    <source>
        <dbReference type="EMBL" id="SCM57822.1"/>
    </source>
</evidence>
<sequence>MNSIALFTLALGLEKPWIITKIDIDPSISQLDIHIDFERGSKFLMPDGAYYTAYDSSDHTWQHLNFFQYRCYLHARIPRVKQSDGKTEVQSVPWARKGSGFTLLFEAFSMLLIEKEMPVSSVASTLKVYAQRIWGIFNYWVERAHKKDIPENLTQIGFDETSQKKGHNYITHLVDLNERRVLYACQGKGSDCIEESVKYLESKHVDTTQIEDVCIDMSPSFIAGCTAYLPESQITFDKFHVVKEVNKAMDELRKLERTGNELLKGHKYTFLKKKLSDKLQTEKDILLEMYPKLGQGYWLKEMFEDFWQIKDTEEAESYLAFWCDFAMESKIQPFIRLVNTIKAHWRGIVRYIKSKISNGILEGINSKIQLAKKRARGYRNSRNFINMIYFTCGKLKFDYPQYFI</sequence>
<dbReference type="KEGG" id="pmuc:ING2E5A_2100"/>
<dbReference type="Pfam" id="PF13542">
    <property type="entry name" value="HTH_Tnp_ISL3"/>
    <property type="match status" value="1"/>
</dbReference>
<organism evidence="3 9">
    <name type="scientific">Petrimonas mucosa</name>
    <dbReference type="NCBI Taxonomy" id="1642646"/>
    <lineage>
        <taxon>Bacteria</taxon>
        <taxon>Pseudomonadati</taxon>
        <taxon>Bacteroidota</taxon>
        <taxon>Bacteroidia</taxon>
        <taxon>Bacteroidales</taxon>
        <taxon>Dysgonomonadaceae</taxon>
        <taxon>Petrimonas</taxon>
    </lineage>
</organism>
<dbReference type="Proteomes" id="UP000178485">
    <property type="component" value="Chromosome i"/>
</dbReference>
<dbReference type="EMBL" id="LT608328">
    <property type="protein sequence ID" value="SCM57929.1"/>
    <property type="molecule type" value="Genomic_DNA"/>
</dbReference>
<dbReference type="EMBL" id="LT608328">
    <property type="protein sequence ID" value="SCM57822.1"/>
    <property type="molecule type" value="Genomic_DNA"/>
</dbReference>
<protein>
    <submittedName>
        <fullName evidence="3">Transposase for insertion sequence element IS1557</fullName>
    </submittedName>
</protein>
<feature type="domain" description="Transposase IS204/IS1001/IS1096/IS1165 DDE" evidence="1">
    <location>
        <begin position="156"/>
        <end position="388"/>
    </location>
</feature>
<evidence type="ECO:0000259" key="2">
    <source>
        <dbReference type="Pfam" id="PF13542"/>
    </source>
</evidence>
<dbReference type="KEGG" id="pmuc:ING2E5A_1526"/>
<dbReference type="PANTHER" id="PTHR33498">
    <property type="entry name" value="TRANSPOSASE FOR INSERTION SEQUENCE ELEMENT IS1557"/>
    <property type="match status" value="1"/>
</dbReference>
<reference evidence="3 9" key="1">
    <citation type="submission" date="2016-08" db="EMBL/GenBank/DDBJ databases">
        <authorList>
            <person name="Seilhamer J.J."/>
        </authorList>
    </citation>
    <scope>NUCLEOTIDE SEQUENCE [LARGE SCALE GENOMIC DNA]</scope>
    <source>
        <strain evidence="3">ING2-E5A</strain>
    </source>
</reference>
<evidence type="ECO:0000313" key="9">
    <source>
        <dbReference type="Proteomes" id="UP000178485"/>
    </source>
</evidence>
<gene>
    <name evidence="3" type="ORF">ING2E5A_0212</name>
    <name evidence="4" type="ORF">ING2E5A_0684</name>
    <name evidence="5" type="ORF">ING2E5A_0842</name>
    <name evidence="6" type="ORF">ING2E5A_1526</name>
    <name evidence="7" type="ORF">ING2E5A_1577</name>
    <name evidence="8" type="ORF">ING2E5A_2100</name>
</gene>
<dbReference type="InterPro" id="IPR002560">
    <property type="entry name" value="Transposase_DDE"/>
</dbReference>
<dbReference type="PANTHER" id="PTHR33498:SF1">
    <property type="entry name" value="TRANSPOSASE FOR INSERTION SEQUENCE ELEMENT IS1557"/>
    <property type="match status" value="1"/>
</dbReference>
<evidence type="ECO:0000259" key="1">
    <source>
        <dbReference type="Pfam" id="PF01610"/>
    </source>
</evidence>
<dbReference type="EMBL" id="LT608328">
    <property type="protein sequence ID" value="SCM56361.1"/>
    <property type="molecule type" value="Genomic_DNA"/>
</dbReference>
<dbReference type="InterPro" id="IPR032877">
    <property type="entry name" value="Transposase_HTH"/>
</dbReference>
<dbReference type="KEGG" id="pmuc:ING2E5A_0842"/>
<dbReference type="EMBL" id="LT608328">
    <property type="protein sequence ID" value="SCM58914.1"/>
    <property type="molecule type" value="Genomic_DNA"/>
</dbReference>
<evidence type="ECO:0000313" key="3">
    <source>
        <dbReference type="EMBL" id="SCM55291.1"/>
    </source>
</evidence>
<dbReference type="EMBL" id="LT608328">
    <property type="protein sequence ID" value="SCM56020.1"/>
    <property type="molecule type" value="Genomic_DNA"/>
</dbReference>
<dbReference type="NCBIfam" id="NF033550">
    <property type="entry name" value="transpos_ISL3"/>
    <property type="match status" value="1"/>
</dbReference>